<evidence type="ECO:0000313" key="12">
    <source>
        <dbReference type="EnsemblMetazoa" id="CapteP6413"/>
    </source>
</evidence>
<dbReference type="Pfam" id="PF05285">
    <property type="entry name" value="SDA1_dom"/>
    <property type="match status" value="1"/>
</dbReference>
<dbReference type="HOGENOM" id="CLU_009161_3_1_1"/>
<comment type="subcellular location">
    <subcellularLocation>
        <location evidence="6">Nucleus</location>
        <location evidence="6">Nucleolus</location>
    </subcellularLocation>
</comment>
<reference evidence="13" key="1">
    <citation type="submission" date="2012-12" db="EMBL/GenBank/DDBJ databases">
        <authorList>
            <person name="Hellsten U."/>
            <person name="Grimwood J."/>
            <person name="Chapman J.A."/>
            <person name="Shapiro H."/>
            <person name="Aerts A."/>
            <person name="Otillar R.P."/>
            <person name="Terry A.Y."/>
            <person name="Boore J.L."/>
            <person name="Simakov O."/>
            <person name="Marletaz F."/>
            <person name="Cho S.-J."/>
            <person name="Edsinger-Gonzales E."/>
            <person name="Havlak P."/>
            <person name="Kuo D.-H."/>
            <person name="Larsson T."/>
            <person name="Lv J."/>
            <person name="Arendt D."/>
            <person name="Savage R."/>
            <person name="Osoegawa K."/>
            <person name="de Jong P."/>
            <person name="Lindberg D.R."/>
            <person name="Seaver E.C."/>
            <person name="Weisblat D.A."/>
            <person name="Putnam N.H."/>
            <person name="Grigoriev I.V."/>
            <person name="Rokhsar D.S."/>
        </authorList>
    </citation>
    <scope>NUCLEOTIDE SEQUENCE</scope>
    <source>
        <strain evidence="13">I ESC-2004</strain>
    </source>
</reference>
<dbReference type="FunCoup" id="R7T4X4">
    <property type="interactions" value="1051"/>
</dbReference>
<name>R7T4X4_CAPTE</name>
<dbReference type="InterPro" id="IPR007949">
    <property type="entry name" value="SDA1_MD"/>
</dbReference>
<evidence type="ECO:0000313" key="11">
    <source>
        <dbReference type="EMBL" id="ELT88157.1"/>
    </source>
</evidence>
<feature type="region of interest" description="Disordered" evidence="7">
    <location>
        <begin position="569"/>
        <end position="593"/>
    </location>
</feature>
<feature type="domain" description="SDA1 middle" evidence="8">
    <location>
        <begin position="501"/>
        <end position="624"/>
    </location>
</feature>
<dbReference type="PANTHER" id="PTHR12730">
    <property type="entry name" value="HSDA/SDA1-RELATED"/>
    <property type="match status" value="1"/>
</dbReference>
<keyword evidence="3 6" id="KW-0690">Ribosome biogenesis</keyword>
<dbReference type="Pfam" id="PF08158">
    <property type="entry name" value="SDA1_HEAT"/>
    <property type="match status" value="1"/>
</dbReference>
<gene>
    <name evidence="11" type="ORF">CAPTEDRAFT_6413</name>
</gene>
<sequence>MSQTDKHNNQLPDNLPQLQNLIKRDPESYKDEFLQQYRHYQSTLQVFQLKPSSQNETLTKLVVFLAQVSSCYPEELANFPQELREMLQQHATTIQPAMRMHLCQALILLRNRGLMSPTSLLELFFQMFRCQDKVLRKTLYNYIVQDIKNVNQKHRNMKLNVTLQNFMFTMLRDSNATAAKMSLDVMIELYRRNIWKDAKTVNVIVTALFSKVTKILMGALQFFLGVDEDTADDESSSEDEGAKSQKDILLAHRVGKKTKKRQKTMDKALTALKKHKKKRKPAAFNFSAIHLINDPQDLSEKLFKVLEKSNERFEVKLCMMNLISRLVGIHKLFLFNFYPFIQRFLQPHQRDVTKILLFSAQSSHDLVPPDILQSVVRTIADNFITERNSSEVMAVGLNAVREICARCPLAMTEDLLRDFALYKSSKQKSVVMASRSLIHLYRDKHLELLHKKDRGKPTEAQKEVKPLQYGEIDAKMYLPGAEILKTKEQMAEAALEQDGWESASEEEDNDSDGSWVDVHHSSDEGEGQKLEAEAGITAMDEEDKVKRAEEITQSRILSQDDFQKIRIRQISKTMGADHRKEKRRAKVEEAPHESGEIIPLDDIEKIHKKRRHDYDSRLETVLEGRKDRPKYGVRDKRMDPHASTTNKEKSKKKNFTMLKHKFKKKHTKRSFSEKKEALKSSLLKKMKRRK</sequence>
<dbReference type="EMBL" id="AMQN01003478">
    <property type="status" value="NOT_ANNOTATED_CDS"/>
    <property type="molecule type" value="Genomic_DNA"/>
</dbReference>
<proteinExistence type="inferred from homology"/>
<keyword evidence="5 6" id="KW-0539">Nucleus</keyword>
<dbReference type="OrthoDB" id="2196187at2759"/>
<feature type="compositionally biased region" description="Basic residues" evidence="7">
    <location>
        <begin position="649"/>
        <end position="669"/>
    </location>
</feature>
<feature type="compositionally biased region" description="Basic and acidic residues" evidence="7">
    <location>
        <begin position="517"/>
        <end position="532"/>
    </location>
</feature>
<comment type="similarity">
    <text evidence="1 6">Belongs to the SDA1 family.</text>
</comment>
<dbReference type="SUPFAM" id="SSF48371">
    <property type="entry name" value="ARM repeat"/>
    <property type="match status" value="1"/>
</dbReference>
<protein>
    <recommendedName>
        <fullName evidence="6">Protein SDA1</fullName>
    </recommendedName>
</protein>
<dbReference type="GO" id="GO:0000055">
    <property type="term" value="P:ribosomal large subunit export from nucleus"/>
    <property type="evidence" value="ECO:0007669"/>
    <property type="project" value="UniProtKB-UniRule"/>
</dbReference>
<dbReference type="STRING" id="283909.R7T4X4"/>
<dbReference type="GO" id="GO:0005730">
    <property type="term" value="C:nucleolus"/>
    <property type="evidence" value="ECO:0007669"/>
    <property type="project" value="UniProtKB-SubCell"/>
</dbReference>
<evidence type="ECO:0000256" key="2">
    <source>
        <dbReference type="ARBA" id="ARBA00022448"/>
    </source>
</evidence>
<dbReference type="OMA" id="AMYKTYK"/>
<dbReference type="EnsemblMetazoa" id="CapteT6413">
    <property type="protein sequence ID" value="CapteP6413"/>
    <property type="gene ID" value="CapteG6413"/>
</dbReference>
<accession>R7T4X4</accession>
<feature type="region of interest" description="Disordered" evidence="7">
    <location>
        <begin position="624"/>
        <end position="690"/>
    </location>
</feature>
<evidence type="ECO:0000256" key="4">
    <source>
        <dbReference type="ARBA" id="ARBA00022927"/>
    </source>
</evidence>
<evidence type="ECO:0000256" key="1">
    <source>
        <dbReference type="ARBA" id="ARBA00005783"/>
    </source>
</evidence>
<reference evidence="12" key="3">
    <citation type="submission" date="2015-06" db="UniProtKB">
        <authorList>
            <consortium name="EnsemblMetazoa"/>
        </authorList>
    </citation>
    <scope>IDENTIFICATION</scope>
</reference>
<feature type="compositionally biased region" description="Basic and acidic residues" evidence="7">
    <location>
        <begin position="624"/>
        <end position="640"/>
    </location>
</feature>
<dbReference type="InterPro" id="IPR048292">
    <property type="entry name" value="SDA1_C"/>
</dbReference>
<dbReference type="InterPro" id="IPR012977">
    <property type="entry name" value="SDA1_N"/>
</dbReference>
<feature type="domain" description="SDA1 C-terminal" evidence="10">
    <location>
        <begin position="643"/>
        <end position="686"/>
    </location>
</feature>
<dbReference type="PANTHER" id="PTHR12730:SF0">
    <property type="entry name" value="PROTEIN SDA1 HOMOLOG"/>
    <property type="match status" value="1"/>
</dbReference>
<dbReference type="Proteomes" id="UP000014760">
    <property type="component" value="Unassembled WGS sequence"/>
</dbReference>
<dbReference type="GO" id="GO:0015031">
    <property type="term" value="P:protein transport"/>
    <property type="evidence" value="ECO:0007669"/>
    <property type="project" value="UniProtKB-KW"/>
</dbReference>
<dbReference type="EMBL" id="KB311953">
    <property type="protein sequence ID" value="ELT88157.1"/>
    <property type="molecule type" value="Genomic_DNA"/>
</dbReference>
<evidence type="ECO:0000256" key="7">
    <source>
        <dbReference type="SAM" id="MobiDB-lite"/>
    </source>
</evidence>
<evidence type="ECO:0000313" key="13">
    <source>
        <dbReference type="Proteomes" id="UP000014760"/>
    </source>
</evidence>
<dbReference type="Pfam" id="PF21638">
    <property type="entry name" value="SDA1_C"/>
    <property type="match status" value="1"/>
</dbReference>
<feature type="domain" description="SDA1 N-terminal" evidence="9">
    <location>
        <begin position="64"/>
        <end position="426"/>
    </location>
</feature>
<dbReference type="InterPro" id="IPR016024">
    <property type="entry name" value="ARM-type_fold"/>
</dbReference>
<evidence type="ECO:0000259" key="8">
    <source>
        <dbReference type="Pfam" id="PF05285"/>
    </source>
</evidence>
<reference evidence="11 13" key="2">
    <citation type="journal article" date="2013" name="Nature">
        <title>Insights into bilaterian evolution from three spiralian genomes.</title>
        <authorList>
            <person name="Simakov O."/>
            <person name="Marletaz F."/>
            <person name="Cho S.J."/>
            <person name="Edsinger-Gonzales E."/>
            <person name="Havlak P."/>
            <person name="Hellsten U."/>
            <person name="Kuo D.H."/>
            <person name="Larsson T."/>
            <person name="Lv J."/>
            <person name="Arendt D."/>
            <person name="Savage R."/>
            <person name="Osoegawa K."/>
            <person name="de Jong P."/>
            <person name="Grimwood J."/>
            <person name="Chapman J.A."/>
            <person name="Shapiro H."/>
            <person name="Aerts A."/>
            <person name="Otillar R.P."/>
            <person name="Terry A.Y."/>
            <person name="Boore J.L."/>
            <person name="Grigoriev I.V."/>
            <person name="Lindberg D.R."/>
            <person name="Seaver E.C."/>
            <person name="Weisblat D.A."/>
            <person name="Putnam N.H."/>
            <person name="Rokhsar D.S."/>
        </authorList>
    </citation>
    <scope>NUCLEOTIDE SEQUENCE</scope>
    <source>
        <strain evidence="11 13">I ESC-2004</strain>
    </source>
</reference>
<evidence type="ECO:0000259" key="10">
    <source>
        <dbReference type="Pfam" id="PF21638"/>
    </source>
</evidence>
<dbReference type="AlphaFoldDB" id="R7T4X4"/>
<evidence type="ECO:0000259" key="9">
    <source>
        <dbReference type="Pfam" id="PF08158"/>
    </source>
</evidence>
<evidence type="ECO:0000256" key="3">
    <source>
        <dbReference type="ARBA" id="ARBA00022517"/>
    </source>
</evidence>
<comment type="function">
    <text evidence="6">Required for 60S pre-ribosomal subunits export to the cytoplasm.</text>
</comment>
<keyword evidence="4 6" id="KW-0653">Protein transport</keyword>
<dbReference type="GO" id="GO:0042273">
    <property type="term" value="P:ribosomal large subunit biogenesis"/>
    <property type="evidence" value="ECO:0007669"/>
    <property type="project" value="UniProtKB-UniRule"/>
</dbReference>
<dbReference type="InterPro" id="IPR027312">
    <property type="entry name" value="Sda1"/>
</dbReference>
<feature type="region of interest" description="Disordered" evidence="7">
    <location>
        <begin position="490"/>
        <end position="539"/>
    </location>
</feature>
<evidence type="ECO:0000256" key="6">
    <source>
        <dbReference type="RuleBase" id="RU365057"/>
    </source>
</evidence>
<evidence type="ECO:0000256" key="5">
    <source>
        <dbReference type="ARBA" id="ARBA00023242"/>
    </source>
</evidence>
<keyword evidence="2 6" id="KW-0813">Transport</keyword>
<dbReference type="EMBL" id="AMQN01003479">
    <property type="status" value="NOT_ANNOTATED_CDS"/>
    <property type="molecule type" value="Genomic_DNA"/>
</dbReference>
<organism evidence="11">
    <name type="scientific">Capitella teleta</name>
    <name type="common">Polychaete worm</name>
    <dbReference type="NCBI Taxonomy" id="283909"/>
    <lineage>
        <taxon>Eukaryota</taxon>
        <taxon>Metazoa</taxon>
        <taxon>Spiralia</taxon>
        <taxon>Lophotrochozoa</taxon>
        <taxon>Annelida</taxon>
        <taxon>Polychaeta</taxon>
        <taxon>Sedentaria</taxon>
        <taxon>Scolecida</taxon>
        <taxon>Capitellidae</taxon>
        <taxon>Capitella</taxon>
    </lineage>
</organism>
<keyword evidence="13" id="KW-1185">Reference proteome</keyword>